<protein>
    <submittedName>
        <fullName evidence="1">Uncharacterized protein</fullName>
    </submittedName>
</protein>
<sequence>MSQSYYPGLEHPVAINSINRLERTASLPNIPSRLACPSTAARDIPWRGCDNTRPDLDKYSNHDVVYQITYLWHLFPKYPSSSVLEHLVIHHLFTVSTSASTGIPDVRFLDSRLDDKSFSTE</sequence>
<gene>
    <name evidence="1" type="ORF">ANN_03734</name>
</gene>
<accession>A0ABQ8TZM9</accession>
<dbReference type="EMBL" id="JAJSOF020000001">
    <property type="protein sequence ID" value="KAJ4452216.1"/>
    <property type="molecule type" value="Genomic_DNA"/>
</dbReference>
<dbReference type="Proteomes" id="UP001148838">
    <property type="component" value="Unassembled WGS sequence"/>
</dbReference>
<reference evidence="1 2" key="1">
    <citation type="journal article" date="2022" name="Allergy">
        <title>Genome assembly and annotation of Periplaneta americana reveal a comprehensive cockroach allergen profile.</title>
        <authorList>
            <person name="Wang L."/>
            <person name="Xiong Q."/>
            <person name="Saelim N."/>
            <person name="Wang L."/>
            <person name="Nong W."/>
            <person name="Wan A.T."/>
            <person name="Shi M."/>
            <person name="Liu X."/>
            <person name="Cao Q."/>
            <person name="Hui J.H.L."/>
            <person name="Sookrung N."/>
            <person name="Leung T.F."/>
            <person name="Tungtrongchitr A."/>
            <person name="Tsui S.K.W."/>
        </authorList>
    </citation>
    <scope>NUCLEOTIDE SEQUENCE [LARGE SCALE GENOMIC DNA]</scope>
    <source>
        <strain evidence="1">PWHHKU_190912</strain>
    </source>
</reference>
<name>A0ABQ8TZM9_PERAM</name>
<proteinExistence type="predicted"/>
<comment type="caution">
    <text evidence="1">The sequence shown here is derived from an EMBL/GenBank/DDBJ whole genome shotgun (WGS) entry which is preliminary data.</text>
</comment>
<evidence type="ECO:0000313" key="1">
    <source>
        <dbReference type="EMBL" id="KAJ4452216.1"/>
    </source>
</evidence>
<evidence type="ECO:0000313" key="2">
    <source>
        <dbReference type="Proteomes" id="UP001148838"/>
    </source>
</evidence>
<organism evidence="1 2">
    <name type="scientific">Periplaneta americana</name>
    <name type="common">American cockroach</name>
    <name type="synonym">Blatta americana</name>
    <dbReference type="NCBI Taxonomy" id="6978"/>
    <lineage>
        <taxon>Eukaryota</taxon>
        <taxon>Metazoa</taxon>
        <taxon>Ecdysozoa</taxon>
        <taxon>Arthropoda</taxon>
        <taxon>Hexapoda</taxon>
        <taxon>Insecta</taxon>
        <taxon>Pterygota</taxon>
        <taxon>Neoptera</taxon>
        <taxon>Polyneoptera</taxon>
        <taxon>Dictyoptera</taxon>
        <taxon>Blattodea</taxon>
        <taxon>Blattoidea</taxon>
        <taxon>Blattidae</taxon>
        <taxon>Blattinae</taxon>
        <taxon>Periplaneta</taxon>
    </lineage>
</organism>
<keyword evidence="2" id="KW-1185">Reference proteome</keyword>